<dbReference type="PANTHER" id="PTHR43004:SF5">
    <property type="entry name" value="FAD-BINDING DOMAIN-CONTAINING PROTEIN"/>
    <property type="match status" value="1"/>
</dbReference>
<dbReference type="Pfam" id="PF07976">
    <property type="entry name" value="Phe_hydrox_dim"/>
    <property type="match status" value="1"/>
</dbReference>
<evidence type="ECO:0000259" key="5">
    <source>
        <dbReference type="Pfam" id="PF01494"/>
    </source>
</evidence>
<dbReference type="SUPFAM" id="SSF51905">
    <property type="entry name" value="FAD/NAD(P)-binding domain"/>
    <property type="match status" value="1"/>
</dbReference>
<dbReference type="PANTHER" id="PTHR43004">
    <property type="entry name" value="TRK SYSTEM POTASSIUM UPTAKE PROTEIN"/>
    <property type="match status" value="1"/>
</dbReference>
<gene>
    <name evidence="7" type="ORF">SISSUDRAFT_1018247</name>
</gene>
<dbReference type="GO" id="GO:0016709">
    <property type="term" value="F:oxidoreductase activity, acting on paired donors, with incorporation or reduction of molecular oxygen, NAD(P)H as one donor, and incorporation of one atom of oxygen"/>
    <property type="evidence" value="ECO:0007669"/>
    <property type="project" value="UniProtKB-ARBA"/>
</dbReference>
<evidence type="ECO:0000259" key="6">
    <source>
        <dbReference type="Pfam" id="PF07976"/>
    </source>
</evidence>
<dbReference type="PRINTS" id="PR00420">
    <property type="entry name" value="RNGMNOXGNASE"/>
</dbReference>
<dbReference type="InterPro" id="IPR050641">
    <property type="entry name" value="RIFMO-like"/>
</dbReference>
<evidence type="ECO:0000313" key="7">
    <source>
        <dbReference type="EMBL" id="KZT40975.1"/>
    </source>
</evidence>
<protein>
    <submittedName>
        <fullName evidence="7">FAD/NAD(P)-binding domain-containing protein</fullName>
    </submittedName>
</protein>
<dbReference type="STRING" id="1314776.A0A166FT85"/>
<evidence type="ECO:0000313" key="8">
    <source>
        <dbReference type="Proteomes" id="UP000076798"/>
    </source>
</evidence>
<keyword evidence="2" id="KW-0285">Flavoprotein</keyword>
<feature type="domain" description="Phenol hydroxylase-like C-terminal dimerisation" evidence="6">
    <location>
        <begin position="408"/>
        <end position="575"/>
    </location>
</feature>
<organism evidence="7 8">
    <name type="scientific">Sistotremastrum suecicum HHB10207 ss-3</name>
    <dbReference type="NCBI Taxonomy" id="1314776"/>
    <lineage>
        <taxon>Eukaryota</taxon>
        <taxon>Fungi</taxon>
        <taxon>Dikarya</taxon>
        <taxon>Basidiomycota</taxon>
        <taxon>Agaricomycotina</taxon>
        <taxon>Agaricomycetes</taxon>
        <taxon>Sistotremastrales</taxon>
        <taxon>Sistotremastraceae</taxon>
        <taxon>Sistotremastrum</taxon>
    </lineage>
</organism>
<dbReference type="Pfam" id="PF01494">
    <property type="entry name" value="FAD_binding_3"/>
    <property type="match status" value="1"/>
</dbReference>
<sequence length="613" mass="67675">MNKTVDVLVVGGGPTGLLTAYNLLKLGVSVHLVERYEKSTQALYGRACILWPRTLELLDQLGVYEDLSDIGFVLRGADTYRDGKRLEGRGWSFVGNASRGKTFFTHHIGVRQKYSEDVFRRFIRGIDPTALSAPDVFVDYVKDETNAGYPITANIQKNGTAYSVKCKFLIGADGARSAVRQQAHIDFPGSVSAQRWIRLDAVVKTDMPNPRSRGVAIESPTHGNILWTLVDHGRTRLGYALPPKLSEEYDSGALEITAEVAMEEARKAVAPFTLEFEELDWYTVYSISQRVADVYIKDNVVLTGDACHTHSSGTAQGMNTGVHDAINLSWKLGGYLRGIYTKEVFLSYESERRSSAQHLIQTDKETASLMSGVMPAHLKDQYPEDVDIREVLEDSFARNAAFTVGLAISYSSNVLNWPIEPTLITKALSGHRLQDIMLEPPGARAPRRLYDLMPNNGRFYLIVCAGSRDSIPRESLRKLDEYLSSSQSFTHRLNPKAFAFLTIISGHANQAWELMGVEPFGHVYYDPKGVGYDTWGIDPTEGAVLAVRPDGILGFATPLDDAERLGDYFEGIVLPSAAVSGAKLNGNVGIIQDRQTNAGKGEISLENEAERIV</sequence>
<evidence type="ECO:0000256" key="2">
    <source>
        <dbReference type="ARBA" id="ARBA00022630"/>
    </source>
</evidence>
<proteinExistence type="inferred from homology"/>
<dbReference type="InterPro" id="IPR012941">
    <property type="entry name" value="Phe_hydrox_C_dim_dom"/>
</dbReference>
<dbReference type="InterPro" id="IPR036249">
    <property type="entry name" value="Thioredoxin-like_sf"/>
</dbReference>
<evidence type="ECO:0000256" key="4">
    <source>
        <dbReference type="ARBA" id="ARBA00023002"/>
    </source>
</evidence>
<dbReference type="SUPFAM" id="SSF52833">
    <property type="entry name" value="Thioredoxin-like"/>
    <property type="match status" value="1"/>
</dbReference>
<dbReference type="OrthoDB" id="1716816at2759"/>
<evidence type="ECO:0000256" key="1">
    <source>
        <dbReference type="ARBA" id="ARBA00007801"/>
    </source>
</evidence>
<dbReference type="GO" id="GO:0071949">
    <property type="term" value="F:FAD binding"/>
    <property type="evidence" value="ECO:0007669"/>
    <property type="project" value="InterPro"/>
</dbReference>
<name>A0A166FT85_9AGAM</name>
<dbReference type="InterPro" id="IPR002938">
    <property type="entry name" value="FAD-bd"/>
</dbReference>
<accession>A0A166FT85</accession>
<dbReference type="Gene3D" id="3.50.50.60">
    <property type="entry name" value="FAD/NAD(P)-binding domain"/>
    <property type="match status" value="1"/>
</dbReference>
<reference evidence="7 8" key="1">
    <citation type="journal article" date="2016" name="Mol. Biol. Evol.">
        <title>Comparative Genomics of Early-Diverging Mushroom-Forming Fungi Provides Insights into the Origins of Lignocellulose Decay Capabilities.</title>
        <authorList>
            <person name="Nagy L.G."/>
            <person name="Riley R."/>
            <person name="Tritt A."/>
            <person name="Adam C."/>
            <person name="Daum C."/>
            <person name="Floudas D."/>
            <person name="Sun H."/>
            <person name="Yadav J.S."/>
            <person name="Pangilinan J."/>
            <person name="Larsson K.H."/>
            <person name="Matsuura K."/>
            <person name="Barry K."/>
            <person name="Labutti K."/>
            <person name="Kuo R."/>
            <person name="Ohm R.A."/>
            <person name="Bhattacharya S.S."/>
            <person name="Shirouzu T."/>
            <person name="Yoshinaga Y."/>
            <person name="Martin F.M."/>
            <person name="Grigoriev I.V."/>
            <person name="Hibbett D.S."/>
        </authorList>
    </citation>
    <scope>NUCLEOTIDE SEQUENCE [LARGE SCALE GENOMIC DNA]</scope>
    <source>
        <strain evidence="7 8">HHB10207 ss-3</strain>
    </source>
</reference>
<feature type="domain" description="FAD-binding" evidence="5">
    <location>
        <begin position="5"/>
        <end position="361"/>
    </location>
</feature>
<dbReference type="EMBL" id="KV428026">
    <property type="protein sequence ID" value="KZT40975.1"/>
    <property type="molecule type" value="Genomic_DNA"/>
</dbReference>
<keyword evidence="8" id="KW-1185">Reference proteome</keyword>
<dbReference type="AlphaFoldDB" id="A0A166FT85"/>
<dbReference type="InterPro" id="IPR036188">
    <property type="entry name" value="FAD/NAD-bd_sf"/>
</dbReference>
<dbReference type="Gene3D" id="3.40.30.20">
    <property type="match status" value="1"/>
</dbReference>
<dbReference type="InterPro" id="IPR038220">
    <property type="entry name" value="PHOX_C_sf"/>
</dbReference>
<dbReference type="Gene3D" id="3.30.9.10">
    <property type="entry name" value="D-Amino Acid Oxidase, subunit A, domain 2"/>
    <property type="match status" value="1"/>
</dbReference>
<dbReference type="SUPFAM" id="SSF54373">
    <property type="entry name" value="FAD-linked reductases, C-terminal domain"/>
    <property type="match status" value="1"/>
</dbReference>
<keyword evidence="4" id="KW-0560">Oxidoreductase</keyword>
<keyword evidence="3" id="KW-0274">FAD</keyword>
<comment type="similarity">
    <text evidence="1">Belongs to the PheA/TfdB FAD monooxygenase family.</text>
</comment>
<evidence type="ECO:0000256" key="3">
    <source>
        <dbReference type="ARBA" id="ARBA00022827"/>
    </source>
</evidence>
<dbReference type="Proteomes" id="UP000076798">
    <property type="component" value="Unassembled WGS sequence"/>
</dbReference>